<dbReference type="HOGENOM" id="CLU_053359_4_0_11"/>
<evidence type="ECO:0000256" key="4">
    <source>
        <dbReference type="ARBA" id="ARBA00023136"/>
    </source>
</evidence>
<dbReference type="Pfam" id="PF02656">
    <property type="entry name" value="DUF202"/>
    <property type="match status" value="1"/>
</dbReference>
<dbReference type="GO" id="GO:0012505">
    <property type="term" value="C:endomembrane system"/>
    <property type="evidence" value="ECO:0007669"/>
    <property type="project" value="UniProtKB-SubCell"/>
</dbReference>
<dbReference type="EMBL" id="CP001706">
    <property type="protein sequence ID" value="ACV08052.1"/>
    <property type="molecule type" value="Genomic_DNA"/>
</dbReference>
<feature type="transmembrane region" description="Helical" evidence="5">
    <location>
        <begin position="47"/>
        <end position="69"/>
    </location>
</feature>
<evidence type="ECO:0000256" key="1">
    <source>
        <dbReference type="ARBA" id="ARBA00004127"/>
    </source>
</evidence>
<accession>C7QZP6</accession>
<feature type="domain" description="DUF202" evidence="6">
    <location>
        <begin position="11"/>
        <end position="76"/>
    </location>
</feature>
<organism evidence="7 8">
    <name type="scientific">Jonesia denitrificans (strain ATCC 14870 / DSM 20603 / BCRC 15368 / CIP 55.134 / JCM 11481 / NBRC 15587 / NCTC 10816 / Prevot 55134)</name>
    <name type="common">Listeria denitrificans</name>
    <dbReference type="NCBI Taxonomy" id="471856"/>
    <lineage>
        <taxon>Bacteria</taxon>
        <taxon>Bacillati</taxon>
        <taxon>Actinomycetota</taxon>
        <taxon>Actinomycetes</taxon>
        <taxon>Micrococcales</taxon>
        <taxon>Jonesiaceae</taxon>
        <taxon>Jonesia</taxon>
    </lineage>
</organism>
<evidence type="ECO:0000256" key="3">
    <source>
        <dbReference type="ARBA" id="ARBA00022989"/>
    </source>
</evidence>
<dbReference type="STRING" id="471856.Jden_0383"/>
<dbReference type="Proteomes" id="UP000000628">
    <property type="component" value="Chromosome"/>
</dbReference>
<proteinExistence type="predicted"/>
<protein>
    <recommendedName>
        <fullName evidence="6">DUF202 domain-containing protein</fullName>
    </recommendedName>
</protein>
<dbReference type="AlphaFoldDB" id="C7QZP6"/>
<dbReference type="InterPro" id="IPR003807">
    <property type="entry name" value="DUF202"/>
</dbReference>
<evidence type="ECO:0000256" key="5">
    <source>
        <dbReference type="SAM" id="Phobius"/>
    </source>
</evidence>
<evidence type="ECO:0000313" key="8">
    <source>
        <dbReference type="Proteomes" id="UP000000628"/>
    </source>
</evidence>
<evidence type="ECO:0000256" key="2">
    <source>
        <dbReference type="ARBA" id="ARBA00022692"/>
    </source>
</evidence>
<comment type="subcellular location">
    <subcellularLocation>
        <location evidence="1">Endomembrane system</location>
        <topology evidence="1">Multi-pass membrane protein</topology>
    </subcellularLocation>
</comment>
<dbReference type="KEGG" id="jde:Jden_0383"/>
<keyword evidence="8" id="KW-1185">Reference proteome</keyword>
<dbReference type="eggNOG" id="COG2149">
    <property type="taxonomic scope" value="Bacteria"/>
</dbReference>
<reference evidence="7 8" key="1">
    <citation type="journal article" date="2009" name="Stand. Genomic Sci.">
        <title>Complete genome sequence of Jonesia denitrificans type strain (Prevot 55134).</title>
        <authorList>
            <person name="Pukall R."/>
            <person name="Gehrich-Schroter G."/>
            <person name="Lapidus A."/>
            <person name="Nolan M."/>
            <person name="Glavina Del Rio T."/>
            <person name="Lucas S."/>
            <person name="Chen F."/>
            <person name="Tice H."/>
            <person name="Pitluck S."/>
            <person name="Cheng J.F."/>
            <person name="Copeland A."/>
            <person name="Saunders E."/>
            <person name="Brettin T."/>
            <person name="Detter J.C."/>
            <person name="Bruce D."/>
            <person name="Goodwin L."/>
            <person name="Pati A."/>
            <person name="Ivanova N."/>
            <person name="Mavromatis K."/>
            <person name="Ovchinnikova G."/>
            <person name="Chen A."/>
            <person name="Palaniappan K."/>
            <person name="Land M."/>
            <person name="Hauser L."/>
            <person name="Chang Y.J."/>
            <person name="Jeffries C.D."/>
            <person name="Chain P."/>
            <person name="Goker M."/>
            <person name="Bristow J."/>
            <person name="Eisen J.A."/>
            <person name="Markowitz V."/>
            <person name="Hugenholtz P."/>
            <person name="Kyrpides N.C."/>
            <person name="Klenk H.P."/>
            <person name="Han C."/>
        </authorList>
    </citation>
    <scope>NUCLEOTIDE SEQUENCE [LARGE SCALE GENOMIC DNA]</scope>
    <source>
        <strain evidence="8">ATCC 14870 / DSM 20603 / BCRC 15368 / CIP 55.134 / JCM 11481 / NBRC 15587 / NCTC 10816 / Prevot 55134</strain>
    </source>
</reference>
<keyword evidence="4 5" id="KW-0472">Membrane</keyword>
<feature type="transmembrane region" description="Helical" evidence="5">
    <location>
        <begin position="89"/>
        <end position="110"/>
    </location>
</feature>
<feature type="transmembrane region" description="Helical" evidence="5">
    <location>
        <begin position="20"/>
        <end position="40"/>
    </location>
</feature>
<evidence type="ECO:0000259" key="6">
    <source>
        <dbReference type="Pfam" id="PF02656"/>
    </source>
</evidence>
<gene>
    <name evidence="7" type="ordered locus">Jden_0383</name>
</gene>
<name>C7QZP6_JONDD</name>
<sequence>MYSHGQDPDPRFSLANERTFLSWVRTSLALIAAGVALEALDVPAHPTARIIVSVIFLVLGGLIPVYAWLTWAYNERSLRTDRPLAGPRIGPLLAVALGVSAVVLAVGLFVG</sequence>
<keyword evidence="2 5" id="KW-0812">Transmembrane</keyword>
<evidence type="ECO:0000313" key="7">
    <source>
        <dbReference type="EMBL" id="ACV08052.1"/>
    </source>
</evidence>
<keyword evidence="3 5" id="KW-1133">Transmembrane helix</keyword>